<evidence type="ECO:0000256" key="1">
    <source>
        <dbReference type="ARBA" id="ARBA00022448"/>
    </source>
</evidence>
<dbReference type="InterPro" id="IPR003439">
    <property type="entry name" value="ABC_transporter-like_ATP-bd"/>
</dbReference>
<dbReference type="Pfam" id="PF13732">
    <property type="entry name" value="DrrA1-3_C"/>
    <property type="match status" value="1"/>
</dbReference>
<dbReference type="EMBL" id="UINC01000610">
    <property type="protein sequence ID" value="SUZ58308.1"/>
    <property type="molecule type" value="Genomic_DNA"/>
</dbReference>
<reference evidence="5" key="1">
    <citation type="submission" date="2018-05" db="EMBL/GenBank/DDBJ databases">
        <authorList>
            <person name="Lanie J.A."/>
            <person name="Ng W.-L."/>
            <person name="Kazmierczak K.M."/>
            <person name="Andrzejewski T.M."/>
            <person name="Davidsen T.M."/>
            <person name="Wayne K.J."/>
            <person name="Tettelin H."/>
            <person name="Glass J.I."/>
            <person name="Rusch D."/>
            <person name="Podicherti R."/>
            <person name="Tsui H.-C.T."/>
            <person name="Winkler M.E."/>
        </authorList>
    </citation>
    <scope>NUCLEOTIDE SEQUENCE</scope>
</reference>
<evidence type="ECO:0000256" key="3">
    <source>
        <dbReference type="ARBA" id="ARBA00022840"/>
    </source>
</evidence>
<evidence type="ECO:0000313" key="5">
    <source>
        <dbReference type="EMBL" id="SUZ58308.1"/>
    </source>
</evidence>
<name>A0A381NWN5_9ZZZZ</name>
<dbReference type="PANTHER" id="PTHR42711">
    <property type="entry name" value="ABC TRANSPORTER ATP-BINDING PROTEIN"/>
    <property type="match status" value="1"/>
</dbReference>
<dbReference type="Gene3D" id="3.40.50.300">
    <property type="entry name" value="P-loop containing nucleotide triphosphate hydrolases"/>
    <property type="match status" value="1"/>
</dbReference>
<feature type="domain" description="ABC transporter" evidence="4">
    <location>
        <begin position="6"/>
        <end position="236"/>
    </location>
</feature>
<dbReference type="InterPro" id="IPR017871">
    <property type="entry name" value="ABC_transporter-like_CS"/>
</dbReference>
<gene>
    <name evidence="5" type="ORF">METZ01_LOCUS11162</name>
</gene>
<dbReference type="PROSITE" id="PS00211">
    <property type="entry name" value="ABC_TRANSPORTER_1"/>
    <property type="match status" value="1"/>
</dbReference>
<dbReference type="InterPro" id="IPR003593">
    <property type="entry name" value="AAA+_ATPase"/>
</dbReference>
<dbReference type="Pfam" id="PF00005">
    <property type="entry name" value="ABC_tran"/>
    <property type="match status" value="1"/>
</dbReference>
<feature type="non-terminal residue" evidence="5">
    <location>
        <position position="1"/>
    </location>
</feature>
<organism evidence="5">
    <name type="scientific">marine metagenome</name>
    <dbReference type="NCBI Taxonomy" id="408172"/>
    <lineage>
        <taxon>unclassified sequences</taxon>
        <taxon>metagenomes</taxon>
        <taxon>ecological metagenomes</taxon>
    </lineage>
</organism>
<keyword evidence="3" id="KW-0067">ATP-binding</keyword>
<proteinExistence type="predicted"/>
<dbReference type="InterPro" id="IPR025302">
    <property type="entry name" value="DrrA1/2-like_C"/>
</dbReference>
<dbReference type="AlphaFoldDB" id="A0A381NWN5"/>
<protein>
    <recommendedName>
        <fullName evidence="4">ABC transporter domain-containing protein</fullName>
    </recommendedName>
</protein>
<dbReference type="PANTHER" id="PTHR42711:SF15">
    <property type="entry name" value="ABC-TYPE MULTIDRUG TRANSPORT SYSTEM, ATPASE COMPONENT"/>
    <property type="match status" value="1"/>
</dbReference>
<dbReference type="PROSITE" id="PS50893">
    <property type="entry name" value="ABC_TRANSPORTER_2"/>
    <property type="match status" value="1"/>
</dbReference>
<dbReference type="InterPro" id="IPR050763">
    <property type="entry name" value="ABC_transporter_ATP-binding"/>
</dbReference>
<keyword evidence="1" id="KW-0813">Transport</keyword>
<dbReference type="InterPro" id="IPR027417">
    <property type="entry name" value="P-loop_NTPase"/>
</dbReference>
<evidence type="ECO:0000256" key="2">
    <source>
        <dbReference type="ARBA" id="ARBA00022741"/>
    </source>
</evidence>
<sequence length="308" mass="34409">VPNTAIKIEGLTKSYNNVPALKGVDIDISKGEFFGLLGPNGAGKTTTINVLTGLVFKDNGTCLVFDKDIVTDYRYTRSKIGIAAQELSVDWFFTIEKLLYFQAGYYGITANKAKHKVNELLIRLGLDKKRNSRLRQLSGGMKRRFQIAKALVHDPDILILDEPTAGVDVELRHDLWKYLKELHNNGKTILLTTHYIEEAELLCENVAIIDEGKILKKGSPKELTKELGESGVTVQTGHNINDLETLLPSLTYTVEDSRMHFTVKDPEKAIPEIIQKLTKTNIPIHSITTETSSLEDVFLELTGKSINE</sequence>
<accession>A0A381NWN5</accession>
<dbReference type="GO" id="GO:0005524">
    <property type="term" value="F:ATP binding"/>
    <property type="evidence" value="ECO:0007669"/>
    <property type="project" value="UniProtKB-KW"/>
</dbReference>
<dbReference type="SUPFAM" id="SSF52540">
    <property type="entry name" value="P-loop containing nucleoside triphosphate hydrolases"/>
    <property type="match status" value="1"/>
</dbReference>
<keyword evidence="2" id="KW-0547">Nucleotide-binding</keyword>
<evidence type="ECO:0000259" key="4">
    <source>
        <dbReference type="PROSITE" id="PS50893"/>
    </source>
</evidence>
<dbReference type="GO" id="GO:0016887">
    <property type="term" value="F:ATP hydrolysis activity"/>
    <property type="evidence" value="ECO:0007669"/>
    <property type="project" value="InterPro"/>
</dbReference>
<dbReference type="SMART" id="SM00382">
    <property type="entry name" value="AAA"/>
    <property type="match status" value="1"/>
</dbReference>